<feature type="chain" id="PRO_5010564590" evidence="2">
    <location>
        <begin position="27"/>
        <end position="451"/>
    </location>
</feature>
<gene>
    <name evidence="3" type="ORF">sscle_10g079950</name>
</gene>
<dbReference type="PANTHER" id="PTHR35043">
    <property type="entry name" value="TRANSCRIPTION FACTOR DOMAIN-CONTAINING PROTEIN"/>
    <property type="match status" value="1"/>
</dbReference>
<feature type="transmembrane region" description="Helical" evidence="1">
    <location>
        <begin position="330"/>
        <end position="352"/>
    </location>
</feature>
<dbReference type="VEuPathDB" id="FungiDB:sscle_10g079950"/>
<dbReference type="KEGG" id="ssl:SS1G_13759"/>
<dbReference type="EMBL" id="CP017823">
    <property type="protein sequence ID" value="APA13225.1"/>
    <property type="molecule type" value="Genomic_DNA"/>
</dbReference>
<sequence length="451" mass="50745">MLEVHTIVHVVCALALYALWYEKPLSVETPTLVEFKGTDKKFLAFILELGAEQGDHSMALHPEARWFNAAPSDHCGFEVYDSELPKSGKCKYEEPRMVVYQEALSKHLNSEQINGTDCIDILQAPKLDITAPCHRLFSRDKIVHYTWSEKELKILPESCIARKPPLEYFPAANTHVVCTLSTGESLNSGCGPGLDHRSGKLKHKVNHDSRTIRVGLSSKDVKRLILAAAYMKTSPAPPKEGSPKNKPHKTKTFFNEEVEKASTSIYKFAQGSQPLLALRSQNMNGSYFKGIENEGDETYLSAAMALVPAIYGSAHIGALSILFPSAIERLLWKISCYYLVGSSISFGLWSLLRYGDVRIARVFQMQNTPLDLWDGFRLRYPYKFQGRVRRVVIACFSFFHYVRSGLFGILALAYVSARMYLVVESFISLRYVPVGIYQTPAFDIMGKIPHL</sequence>
<reference evidence="4" key="1">
    <citation type="journal article" date="2017" name="Genome Biol. Evol.">
        <title>The complete genome sequence of the phytopathogenic fungus Sclerotinia sclerotiorum reveals insights into the genome architecture of broad host range pathogens.</title>
        <authorList>
            <person name="Derbyshire M."/>
            <person name="Denton-Giles M."/>
            <person name="Hegedus D."/>
            <person name="Seifbarghy S."/>
            <person name="Rollins J."/>
            <person name="van Kan J."/>
            <person name="Seidl M.F."/>
            <person name="Faino L."/>
            <person name="Mbengue M."/>
            <person name="Navaud O."/>
            <person name="Raffaele S."/>
            <person name="Hammond-Kosack K."/>
            <person name="Heard S."/>
            <person name="Oliver R."/>
        </authorList>
    </citation>
    <scope>NUCLEOTIDE SEQUENCE [LARGE SCALE GENOMIC DNA]</scope>
    <source>
        <strain evidence="4">ATCC 18683 / 1980 / Ss-1</strain>
    </source>
</reference>
<accession>A0A1D9QE49</accession>
<dbReference type="AlphaFoldDB" id="A0A1D9QE49"/>
<evidence type="ECO:0000256" key="2">
    <source>
        <dbReference type="SAM" id="SignalP"/>
    </source>
</evidence>
<name>A0A1D9QE49_SCLS1</name>
<dbReference type="RefSeq" id="XP_001585191.1">
    <property type="nucleotide sequence ID" value="XM_001585141.1"/>
</dbReference>
<dbReference type="Proteomes" id="UP000177798">
    <property type="component" value="Chromosome 10"/>
</dbReference>
<evidence type="ECO:0000313" key="4">
    <source>
        <dbReference type="Proteomes" id="UP000177798"/>
    </source>
</evidence>
<keyword evidence="1" id="KW-0472">Membrane</keyword>
<proteinExistence type="predicted"/>
<keyword evidence="1" id="KW-1133">Transmembrane helix</keyword>
<evidence type="ECO:0000313" key="3">
    <source>
        <dbReference type="EMBL" id="APA13225.1"/>
    </source>
</evidence>
<dbReference type="PANTHER" id="PTHR35043:SF7">
    <property type="entry name" value="TRANSCRIPTION FACTOR DOMAIN-CONTAINING PROTEIN"/>
    <property type="match status" value="1"/>
</dbReference>
<keyword evidence="1" id="KW-0812">Transmembrane</keyword>
<protein>
    <submittedName>
        <fullName evidence="3">Uncharacterized protein</fullName>
    </submittedName>
</protein>
<feature type="transmembrane region" description="Helical" evidence="1">
    <location>
        <begin position="391"/>
        <end position="415"/>
    </location>
</feature>
<organism evidence="3 4">
    <name type="scientific">Sclerotinia sclerotiorum (strain ATCC 18683 / 1980 / Ss-1)</name>
    <name type="common">White mold</name>
    <name type="synonym">Whetzelinia sclerotiorum</name>
    <dbReference type="NCBI Taxonomy" id="665079"/>
    <lineage>
        <taxon>Eukaryota</taxon>
        <taxon>Fungi</taxon>
        <taxon>Dikarya</taxon>
        <taxon>Ascomycota</taxon>
        <taxon>Pezizomycotina</taxon>
        <taxon>Leotiomycetes</taxon>
        <taxon>Helotiales</taxon>
        <taxon>Sclerotiniaceae</taxon>
        <taxon>Sclerotinia</taxon>
    </lineage>
</organism>
<keyword evidence="2" id="KW-0732">Signal</keyword>
<evidence type="ECO:0000256" key="1">
    <source>
        <dbReference type="SAM" id="Phobius"/>
    </source>
</evidence>
<dbReference type="OrthoDB" id="9451547at2759"/>
<feature type="signal peptide" evidence="2">
    <location>
        <begin position="1"/>
        <end position="26"/>
    </location>
</feature>